<dbReference type="GO" id="GO:0003677">
    <property type="term" value="F:DNA binding"/>
    <property type="evidence" value="ECO:0007669"/>
    <property type="project" value="UniProtKB-KW"/>
</dbReference>
<gene>
    <name evidence="2" type="ORF">QO011_000300</name>
</gene>
<feature type="domain" description="HTH marR-type" evidence="1">
    <location>
        <begin position="17"/>
        <end position="146"/>
    </location>
</feature>
<accession>A0ABU0IZ68</accession>
<organism evidence="2 3">
    <name type="scientific">Labrys wisconsinensis</name>
    <dbReference type="NCBI Taxonomy" id="425677"/>
    <lineage>
        <taxon>Bacteria</taxon>
        <taxon>Pseudomonadati</taxon>
        <taxon>Pseudomonadota</taxon>
        <taxon>Alphaproteobacteria</taxon>
        <taxon>Hyphomicrobiales</taxon>
        <taxon>Xanthobacteraceae</taxon>
        <taxon>Labrys</taxon>
    </lineage>
</organism>
<proteinExistence type="predicted"/>
<dbReference type="PANTHER" id="PTHR39515:SF2">
    <property type="entry name" value="HTH-TYPE TRANSCRIPTIONAL REGULATOR RV0880"/>
    <property type="match status" value="1"/>
</dbReference>
<dbReference type="InterPro" id="IPR036388">
    <property type="entry name" value="WH-like_DNA-bd_sf"/>
</dbReference>
<evidence type="ECO:0000259" key="1">
    <source>
        <dbReference type="PROSITE" id="PS50995"/>
    </source>
</evidence>
<dbReference type="SMART" id="SM00347">
    <property type="entry name" value="HTH_MARR"/>
    <property type="match status" value="1"/>
</dbReference>
<sequence length="149" mass="16595">MADVLPPHDADEAWALAEALRPALHRLMRRLRREGPELDISPLQTLLLVSIVKRPGIGVVELAAEEKLRGPTISGHVKAMELAGLVERTPPDPRDRRRIGLIATEKGRDLLETIRRSRTDWLARRLAQLPAPARQAIRAAIAPLEEIGR</sequence>
<dbReference type="Gene3D" id="1.10.10.10">
    <property type="entry name" value="Winged helix-like DNA-binding domain superfamily/Winged helix DNA-binding domain"/>
    <property type="match status" value="1"/>
</dbReference>
<reference evidence="2 3" key="1">
    <citation type="submission" date="2023-07" db="EMBL/GenBank/DDBJ databases">
        <title>Genomic Encyclopedia of Type Strains, Phase IV (KMG-IV): sequencing the most valuable type-strain genomes for metagenomic binning, comparative biology and taxonomic classification.</title>
        <authorList>
            <person name="Goeker M."/>
        </authorList>
    </citation>
    <scope>NUCLEOTIDE SEQUENCE [LARGE SCALE GENOMIC DNA]</scope>
    <source>
        <strain evidence="2 3">DSM 19619</strain>
    </source>
</reference>
<dbReference type="PANTHER" id="PTHR39515">
    <property type="entry name" value="CONSERVED PROTEIN"/>
    <property type="match status" value="1"/>
</dbReference>
<keyword evidence="3" id="KW-1185">Reference proteome</keyword>
<dbReference type="Proteomes" id="UP001242480">
    <property type="component" value="Unassembled WGS sequence"/>
</dbReference>
<evidence type="ECO:0000313" key="2">
    <source>
        <dbReference type="EMBL" id="MDQ0467305.1"/>
    </source>
</evidence>
<keyword evidence="2" id="KW-0238">DNA-binding</keyword>
<dbReference type="EMBL" id="JAUSVX010000001">
    <property type="protein sequence ID" value="MDQ0467305.1"/>
    <property type="molecule type" value="Genomic_DNA"/>
</dbReference>
<evidence type="ECO:0000313" key="3">
    <source>
        <dbReference type="Proteomes" id="UP001242480"/>
    </source>
</evidence>
<dbReference type="PROSITE" id="PS50995">
    <property type="entry name" value="HTH_MARR_2"/>
    <property type="match status" value="1"/>
</dbReference>
<dbReference type="Pfam" id="PF01047">
    <property type="entry name" value="MarR"/>
    <property type="match status" value="1"/>
</dbReference>
<dbReference type="InterPro" id="IPR000835">
    <property type="entry name" value="HTH_MarR-typ"/>
</dbReference>
<dbReference type="RefSeq" id="WP_307266731.1">
    <property type="nucleotide sequence ID" value="NZ_JAUSVX010000001.1"/>
</dbReference>
<name>A0ABU0IZ68_9HYPH</name>
<protein>
    <submittedName>
        <fullName evidence="2">DNA-binding MarR family transcriptional regulator</fullName>
    </submittedName>
</protein>
<comment type="caution">
    <text evidence="2">The sequence shown here is derived from an EMBL/GenBank/DDBJ whole genome shotgun (WGS) entry which is preliminary data.</text>
</comment>
<dbReference type="SUPFAM" id="SSF46785">
    <property type="entry name" value="Winged helix' DNA-binding domain"/>
    <property type="match status" value="1"/>
</dbReference>
<dbReference type="InterPro" id="IPR036390">
    <property type="entry name" value="WH_DNA-bd_sf"/>
</dbReference>
<dbReference type="InterPro" id="IPR052526">
    <property type="entry name" value="HTH-type_Bedaq_tolerance"/>
</dbReference>